<dbReference type="InterPro" id="IPR013783">
    <property type="entry name" value="Ig-like_fold"/>
</dbReference>
<reference evidence="2" key="1">
    <citation type="submission" date="2013-08" db="EMBL/GenBank/DDBJ databases">
        <authorList>
            <person name="Mendez C."/>
            <person name="Richter M."/>
            <person name="Ferrer M."/>
            <person name="Sanchez J."/>
        </authorList>
    </citation>
    <scope>NUCLEOTIDE SEQUENCE</scope>
</reference>
<name>T1BZK9_9ZZZZ</name>
<feature type="domain" description="PKD" evidence="1">
    <location>
        <begin position="435"/>
        <end position="486"/>
    </location>
</feature>
<dbReference type="Gene3D" id="2.60.40.10">
    <property type="entry name" value="Immunoglobulins"/>
    <property type="match status" value="2"/>
</dbReference>
<evidence type="ECO:0000313" key="2">
    <source>
        <dbReference type="EMBL" id="EQD73988.1"/>
    </source>
</evidence>
<evidence type="ECO:0000259" key="1">
    <source>
        <dbReference type="PROSITE" id="PS50093"/>
    </source>
</evidence>
<dbReference type="PROSITE" id="PS50093">
    <property type="entry name" value="PKD"/>
    <property type="match status" value="1"/>
</dbReference>
<dbReference type="SUPFAM" id="SSF49299">
    <property type="entry name" value="PKD domain"/>
    <property type="match status" value="1"/>
</dbReference>
<gene>
    <name evidence="2" type="ORF">B1B_02929</name>
</gene>
<sequence length="576" mass="57079">LNVTDSQGLHAQGVVRVGPALRAVPSSGVYPTAVKLVGAGYATGSPMTVDFPSAWVFSSPPACPSDAGATGNFSCGPFPVPPAPNGSYPITATDGQGNSASVLFAIGSGLTASGGVARVGEIEVFHGTGFSPSATVTVTSSGIAGASCAGNASGQGSFQCSLKVPTLPGGPYQFTASDGVHQASTSVTVTGNVTLGSWQASVGANVSVLLTGFEASASVNVRFSPEYSYYPGTDSQLVCSGTAGANGTFPCLFQVPAVVMGYANVSAADLTSGTTSYAAHLFWVAPSLTVSPGAVLPGANWTLHGSGFGPSYNPLEASPTIDSVLVSGGPGDQTLCTALVDVSSTPPPGTFDCGPLSLPAATAGPYTVTATESTTVVDVALSAFFGRTLGVNLTITSSTTLVLTSTLAATASVSPGTAEVGQPVSFQGSATLGVSPYRFLWTFGDGASSILPDPTHTYATPGTYSVVLTVVDALGSTVSTDRTVPVLPALISGSVSAAPESLEVGQASSLSVPVSGGIGPFTYLWGGLPPGCASQDAASMNCTPTAPGSYLLNVTVEDTRGGDRAWGSPPGHGSRA</sequence>
<feature type="non-terminal residue" evidence="2">
    <location>
        <position position="1"/>
    </location>
</feature>
<proteinExistence type="predicted"/>
<dbReference type="Pfam" id="PF18911">
    <property type="entry name" value="PKD_4"/>
    <property type="match status" value="1"/>
</dbReference>
<reference evidence="2" key="2">
    <citation type="journal article" date="2014" name="ISME J.">
        <title>Microbial stratification in low pH oxic and suboxic macroscopic growths along an acid mine drainage.</title>
        <authorList>
            <person name="Mendez-Garcia C."/>
            <person name="Mesa V."/>
            <person name="Sprenger R.R."/>
            <person name="Richter M."/>
            <person name="Diez M.S."/>
            <person name="Solano J."/>
            <person name="Bargiela R."/>
            <person name="Golyshina O.V."/>
            <person name="Manteca A."/>
            <person name="Ramos J.L."/>
            <person name="Gallego J.R."/>
            <person name="Llorente I."/>
            <person name="Martins Dos Santos V.A."/>
            <person name="Jensen O.N."/>
            <person name="Pelaez A.I."/>
            <person name="Sanchez J."/>
            <person name="Ferrer M."/>
        </authorList>
    </citation>
    <scope>NUCLEOTIDE SEQUENCE</scope>
</reference>
<feature type="non-terminal residue" evidence="2">
    <location>
        <position position="576"/>
    </location>
</feature>
<organism evidence="2">
    <name type="scientific">mine drainage metagenome</name>
    <dbReference type="NCBI Taxonomy" id="410659"/>
    <lineage>
        <taxon>unclassified sequences</taxon>
        <taxon>metagenomes</taxon>
        <taxon>ecological metagenomes</taxon>
    </lineage>
</organism>
<dbReference type="InterPro" id="IPR035986">
    <property type="entry name" value="PKD_dom_sf"/>
</dbReference>
<dbReference type="AlphaFoldDB" id="T1BZK9"/>
<dbReference type="SMART" id="SM00089">
    <property type="entry name" value="PKD"/>
    <property type="match status" value="2"/>
</dbReference>
<dbReference type="InterPro" id="IPR000601">
    <property type="entry name" value="PKD_dom"/>
</dbReference>
<comment type="caution">
    <text evidence="2">The sequence shown here is derived from an EMBL/GenBank/DDBJ whole genome shotgun (WGS) entry which is preliminary data.</text>
</comment>
<protein>
    <submittedName>
        <fullName evidence="2">PKD domain protein</fullName>
    </submittedName>
</protein>
<dbReference type="CDD" id="cd00146">
    <property type="entry name" value="PKD"/>
    <property type="match status" value="1"/>
</dbReference>
<dbReference type="InterPro" id="IPR022409">
    <property type="entry name" value="PKD/Chitinase_dom"/>
</dbReference>
<accession>T1BZK9</accession>
<dbReference type="EMBL" id="AUZY01001763">
    <property type="protein sequence ID" value="EQD73988.1"/>
    <property type="molecule type" value="Genomic_DNA"/>
</dbReference>